<dbReference type="PROSITE" id="PS50011">
    <property type="entry name" value="PROTEIN_KINASE_DOM"/>
    <property type="match status" value="1"/>
</dbReference>
<evidence type="ECO:0000256" key="3">
    <source>
        <dbReference type="ARBA" id="ARBA00010217"/>
    </source>
</evidence>
<dbReference type="GO" id="GO:0005886">
    <property type="term" value="C:plasma membrane"/>
    <property type="evidence" value="ECO:0007669"/>
    <property type="project" value="UniProtKB-SubCell"/>
</dbReference>
<evidence type="ECO:0000313" key="22">
    <source>
        <dbReference type="EMBL" id="KAF8692171.1"/>
    </source>
</evidence>
<dbReference type="InterPro" id="IPR008271">
    <property type="entry name" value="Ser/Thr_kinase_AS"/>
</dbReference>
<keyword evidence="12 18" id="KW-1133">Transmembrane helix</keyword>
<feature type="region of interest" description="Disordered" evidence="17">
    <location>
        <begin position="271"/>
        <end position="293"/>
    </location>
</feature>
<dbReference type="FunFam" id="1.10.510.10:FF:000240">
    <property type="entry name" value="Lectin-domain containing receptor kinase A4.3"/>
    <property type="match status" value="1"/>
</dbReference>
<dbReference type="AlphaFoldDB" id="A0A835EH26"/>
<dbReference type="GO" id="GO:0002229">
    <property type="term" value="P:defense response to oomycetes"/>
    <property type="evidence" value="ECO:0007669"/>
    <property type="project" value="UniProtKB-ARBA"/>
</dbReference>
<keyword evidence="9 16" id="KW-0547">Nucleotide-binding</keyword>
<feature type="signal peptide" evidence="19">
    <location>
        <begin position="1"/>
        <end position="24"/>
    </location>
</feature>
<sequence>MAASGLLLVVVVTVVFTLLYPVDAGHDDKILRPPQPACSTTNNYTANSLYKKNLDQLLAALPSAAAATVDINGWFNNGTVGTDGADDQVSGLVMCYAGRHNATACSDCLSMATAEITTGAVCPGSRDVRAVYDACVLRSSATPIPATADLTVVVPAAAADIPGAVTSEELRAAWVPLMSDLAAGVATSPLRVANASTAYSLSREMNGVAQCTRNLDGVECSRCIDSYISQLGKLFLPNSTGGFIKGDLTHAAVAVAGAAVECAPTPEIAVDPARKGRRGNASGIGTPPYSSTTNETSEGMVILVSVGPVSVLIVLGVSVWVFIRRRRKKAKLHEETRVMDDEFERGTGPKRFRYGELAMATDNFSENNKLGEGGFGSVYRGFLKEMNLDVAIKKVSKGSKQGRKEYASEVRIISHLRHRNLVQLIGWCHGGGELLLVYELMPSSSLDKHLYSANNVLSWSLRHKIVLEVASAILYLHQEWAQCVLHRDIKPSNVMLDASFNAKLGDFGLARLVDHGRVAHATAPAGTLGYMDPECRATTQSDVYSFGVLLLEVACGRSPAVVLDDGDDVIHLSWHVPELHGQGRALDAADPRLDGEFDAREMESVLGDRTLRPSIRQVAGVLRFELPPPRLPTRNPTPSYRAPVGLMNSDPSSGLGTNSSDRLLWLPDSPTA</sequence>
<dbReference type="InterPro" id="IPR011009">
    <property type="entry name" value="Kinase-like_dom_sf"/>
</dbReference>
<comment type="subcellular location">
    <subcellularLocation>
        <location evidence="1">Cell membrane</location>
        <topology evidence="1">Single-pass type I membrane protein</topology>
    </subcellularLocation>
</comment>
<keyword evidence="14" id="KW-0675">Receptor</keyword>
<dbReference type="Pfam" id="PF00069">
    <property type="entry name" value="Pkinase"/>
    <property type="match status" value="1"/>
</dbReference>
<feature type="domain" description="Gnk2-homologous" evidence="21">
    <location>
        <begin position="152"/>
        <end position="258"/>
    </location>
</feature>
<dbReference type="PANTHER" id="PTHR27007">
    <property type="match status" value="1"/>
</dbReference>
<evidence type="ECO:0000256" key="17">
    <source>
        <dbReference type="SAM" id="MobiDB-lite"/>
    </source>
</evidence>
<dbReference type="PROSITE" id="PS00108">
    <property type="entry name" value="PROTEIN_KINASE_ST"/>
    <property type="match status" value="1"/>
</dbReference>
<evidence type="ECO:0000256" key="19">
    <source>
        <dbReference type="SAM" id="SignalP"/>
    </source>
</evidence>
<feature type="transmembrane region" description="Helical" evidence="18">
    <location>
        <begin position="300"/>
        <end position="323"/>
    </location>
</feature>
<evidence type="ECO:0000256" key="9">
    <source>
        <dbReference type="ARBA" id="ARBA00022741"/>
    </source>
</evidence>
<evidence type="ECO:0000256" key="8">
    <source>
        <dbReference type="ARBA" id="ARBA00022737"/>
    </source>
</evidence>
<dbReference type="Gramene" id="Dexi3B01G0036610.1">
    <property type="protein sequence ID" value="Dexi3B01G0036610.1:cds"/>
    <property type="gene ID" value="Dexi3B01G0036610"/>
</dbReference>
<dbReference type="SMART" id="SM00220">
    <property type="entry name" value="S_TKc"/>
    <property type="match status" value="1"/>
</dbReference>
<protein>
    <submittedName>
        <fullName evidence="22">Uncharacterized protein</fullName>
    </submittedName>
</protein>
<dbReference type="CDD" id="cd23509">
    <property type="entry name" value="Gnk2-like"/>
    <property type="match status" value="2"/>
</dbReference>
<organism evidence="22 23">
    <name type="scientific">Digitaria exilis</name>
    <dbReference type="NCBI Taxonomy" id="1010633"/>
    <lineage>
        <taxon>Eukaryota</taxon>
        <taxon>Viridiplantae</taxon>
        <taxon>Streptophyta</taxon>
        <taxon>Embryophyta</taxon>
        <taxon>Tracheophyta</taxon>
        <taxon>Spermatophyta</taxon>
        <taxon>Magnoliopsida</taxon>
        <taxon>Liliopsida</taxon>
        <taxon>Poales</taxon>
        <taxon>Poaceae</taxon>
        <taxon>PACMAD clade</taxon>
        <taxon>Panicoideae</taxon>
        <taxon>Panicodae</taxon>
        <taxon>Paniceae</taxon>
        <taxon>Anthephorinae</taxon>
        <taxon>Digitaria</taxon>
    </lineage>
</organism>
<evidence type="ECO:0000256" key="4">
    <source>
        <dbReference type="ARBA" id="ARBA00022475"/>
    </source>
</evidence>
<evidence type="ECO:0000256" key="2">
    <source>
        <dbReference type="ARBA" id="ARBA00008536"/>
    </source>
</evidence>
<evidence type="ECO:0000256" key="18">
    <source>
        <dbReference type="SAM" id="Phobius"/>
    </source>
</evidence>
<name>A0A835EH26_9POAL</name>
<feature type="domain" description="Protein kinase" evidence="20">
    <location>
        <begin position="364"/>
        <end position="631"/>
    </location>
</feature>
<evidence type="ECO:0000259" key="21">
    <source>
        <dbReference type="PROSITE" id="PS51473"/>
    </source>
</evidence>
<dbReference type="Gene3D" id="3.30.200.20">
    <property type="entry name" value="Phosphorylase Kinase, domain 1"/>
    <property type="match status" value="1"/>
</dbReference>
<evidence type="ECO:0000256" key="6">
    <source>
        <dbReference type="ARBA" id="ARBA00022692"/>
    </source>
</evidence>
<keyword evidence="23" id="KW-1185">Reference proteome</keyword>
<evidence type="ECO:0000256" key="1">
    <source>
        <dbReference type="ARBA" id="ARBA00004251"/>
    </source>
</evidence>
<feature type="chain" id="PRO_5032677144" evidence="19">
    <location>
        <begin position="25"/>
        <end position="672"/>
    </location>
</feature>
<comment type="similarity">
    <text evidence="2">In the N-terminal section; belongs to the leguminous lectin family.</text>
</comment>
<accession>A0A835EH26</accession>
<dbReference type="InterPro" id="IPR050528">
    <property type="entry name" value="L-type_Lectin-RKs"/>
</dbReference>
<gene>
    <name evidence="22" type="ORF">HU200_039773</name>
</gene>
<evidence type="ECO:0000313" key="23">
    <source>
        <dbReference type="Proteomes" id="UP000636709"/>
    </source>
</evidence>
<comment type="similarity">
    <text evidence="3">In the C-terminal section; belongs to the protein kinase superfamily. Ser/Thr protein kinase family.</text>
</comment>
<dbReference type="OrthoDB" id="1935106at2759"/>
<keyword evidence="11 16" id="KW-0067">ATP-binding</keyword>
<dbReference type="PROSITE" id="PS00107">
    <property type="entry name" value="PROTEIN_KINASE_ATP"/>
    <property type="match status" value="1"/>
</dbReference>
<evidence type="ECO:0000256" key="10">
    <source>
        <dbReference type="ARBA" id="ARBA00022777"/>
    </source>
</evidence>
<evidence type="ECO:0000256" key="13">
    <source>
        <dbReference type="ARBA" id="ARBA00023136"/>
    </source>
</evidence>
<keyword evidence="5" id="KW-0808">Transferase</keyword>
<dbReference type="GO" id="GO:0004672">
    <property type="term" value="F:protein kinase activity"/>
    <property type="evidence" value="ECO:0007669"/>
    <property type="project" value="InterPro"/>
</dbReference>
<dbReference type="InterPro" id="IPR017441">
    <property type="entry name" value="Protein_kinase_ATP_BS"/>
</dbReference>
<evidence type="ECO:0000256" key="7">
    <source>
        <dbReference type="ARBA" id="ARBA00022729"/>
    </source>
</evidence>
<dbReference type="GO" id="GO:0005524">
    <property type="term" value="F:ATP binding"/>
    <property type="evidence" value="ECO:0007669"/>
    <property type="project" value="UniProtKB-UniRule"/>
</dbReference>
<evidence type="ECO:0000256" key="16">
    <source>
        <dbReference type="PROSITE-ProRule" id="PRU10141"/>
    </source>
</evidence>
<keyword evidence="8" id="KW-0677">Repeat</keyword>
<feature type="domain" description="Gnk2-homologous" evidence="21">
    <location>
        <begin position="32"/>
        <end position="144"/>
    </location>
</feature>
<dbReference type="InterPro" id="IPR038408">
    <property type="entry name" value="GNK2_sf"/>
</dbReference>
<reference evidence="22" key="1">
    <citation type="submission" date="2020-07" db="EMBL/GenBank/DDBJ databases">
        <title>Genome sequence and genetic diversity analysis of an under-domesticated orphan crop, white fonio (Digitaria exilis).</title>
        <authorList>
            <person name="Bennetzen J.L."/>
            <person name="Chen S."/>
            <person name="Ma X."/>
            <person name="Wang X."/>
            <person name="Yssel A.E.J."/>
            <person name="Chaluvadi S.R."/>
            <person name="Johnson M."/>
            <person name="Gangashetty P."/>
            <person name="Hamidou F."/>
            <person name="Sanogo M.D."/>
            <person name="Zwaenepoel A."/>
            <person name="Wallace J."/>
            <person name="Van De Peer Y."/>
            <person name="Van Deynze A."/>
        </authorList>
    </citation>
    <scope>NUCLEOTIDE SEQUENCE</scope>
    <source>
        <tissue evidence="22">Leaves</tissue>
    </source>
</reference>
<evidence type="ECO:0000256" key="15">
    <source>
        <dbReference type="ARBA" id="ARBA00023180"/>
    </source>
</evidence>
<dbReference type="Gene3D" id="3.30.430.20">
    <property type="entry name" value="Gnk2 domain, C-X8-C-X2-C motif"/>
    <property type="match status" value="2"/>
</dbReference>
<feature type="compositionally biased region" description="Polar residues" evidence="17">
    <location>
        <begin position="649"/>
        <end position="661"/>
    </location>
</feature>
<dbReference type="InterPro" id="IPR002902">
    <property type="entry name" value="GNK2"/>
</dbReference>
<dbReference type="InterPro" id="IPR000719">
    <property type="entry name" value="Prot_kinase_dom"/>
</dbReference>
<evidence type="ECO:0000256" key="5">
    <source>
        <dbReference type="ARBA" id="ARBA00022679"/>
    </source>
</evidence>
<feature type="binding site" evidence="16">
    <location>
        <position position="394"/>
    </location>
    <ligand>
        <name>ATP</name>
        <dbReference type="ChEBI" id="CHEBI:30616"/>
    </ligand>
</feature>
<proteinExistence type="inferred from homology"/>
<evidence type="ECO:0000256" key="11">
    <source>
        <dbReference type="ARBA" id="ARBA00022840"/>
    </source>
</evidence>
<keyword evidence="10" id="KW-0418">Kinase</keyword>
<comment type="caution">
    <text evidence="22">The sequence shown here is derived from an EMBL/GenBank/DDBJ whole genome shotgun (WGS) entry which is preliminary data.</text>
</comment>
<keyword evidence="13 18" id="KW-0472">Membrane</keyword>
<dbReference type="FunFam" id="3.30.200.20:FF:000168">
    <property type="entry name" value="L-type lectin-domain containing receptor kinase IX.1"/>
    <property type="match status" value="1"/>
</dbReference>
<feature type="region of interest" description="Disordered" evidence="17">
    <location>
        <begin position="627"/>
        <end position="672"/>
    </location>
</feature>
<evidence type="ECO:0000259" key="20">
    <source>
        <dbReference type="PROSITE" id="PS50011"/>
    </source>
</evidence>
<dbReference type="PROSITE" id="PS51473">
    <property type="entry name" value="GNK2"/>
    <property type="match status" value="2"/>
</dbReference>
<keyword evidence="7 19" id="KW-0732">Signal</keyword>
<keyword evidence="15" id="KW-0325">Glycoprotein</keyword>
<keyword evidence="6 18" id="KW-0812">Transmembrane</keyword>
<dbReference type="Gene3D" id="1.10.510.10">
    <property type="entry name" value="Transferase(Phosphotransferase) domain 1"/>
    <property type="match status" value="1"/>
</dbReference>
<evidence type="ECO:0000256" key="14">
    <source>
        <dbReference type="ARBA" id="ARBA00023170"/>
    </source>
</evidence>
<evidence type="ECO:0000256" key="12">
    <source>
        <dbReference type="ARBA" id="ARBA00022989"/>
    </source>
</evidence>
<dbReference type="CDD" id="cd12087">
    <property type="entry name" value="TM_EGFR-like"/>
    <property type="match status" value="1"/>
</dbReference>
<dbReference type="Pfam" id="PF01657">
    <property type="entry name" value="Stress-antifung"/>
    <property type="match status" value="1"/>
</dbReference>
<dbReference type="Proteomes" id="UP000636709">
    <property type="component" value="Unassembled WGS sequence"/>
</dbReference>
<dbReference type="EMBL" id="JACEFO010001947">
    <property type="protein sequence ID" value="KAF8692171.1"/>
    <property type="molecule type" value="Genomic_DNA"/>
</dbReference>
<keyword evidence="4" id="KW-1003">Cell membrane</keyword>
<dbReference type="SUPFAM" id="SSF56112">
    <property type="entry name" value="Protein kinase-like (PK-like)"/>
    <property type="match status" value="1"/>
</dbReference>